<dbReference type="InterPro" id="IPR036894">
    <property type="entry name" value="YbaB-like_sf"/>
</dbReference>
<evidence type="ECO:0000313" key="4">
    <source>
        <dbReference type="Proteomes" id="UP000013525"/>
    </source>
</evidence>
<organism evidence="3 4">
    <name type="scientific">Rhodococcus rhodnii LMG 5362</name>
    <dbReference type="NCBI Taxonomy" id="1273125"/>
    <lineage>
        <taxon>Bacteria</taxon>
        <taxon>Bacillati</taxon>
        <taxon>Actinomycetota</taxon>
        <taxon>Actinomycetes</taxon>
        <taxon>Mycobacteriales</taxon>
        <taxon>Nocardiaceae</taxon>
        <taxon>Rhodococcus</taxon>
    </lineage>
</organism>
<dbReference type="Pfam" id="PF02575">
    <property type="entry name" value="YbaB_DNA_bd"/>
    <property type="match status" value="1"/>
</dbReference>
<name>R7WRZ5_9NOCA</name>
<comment type="caution">
    <text evidence="3">The sequence shown here is derived from an EMBL/GenBank/DDBJ whole genome shotgun (WGS) entry which is preliminary data.</text>
</comment>
<dbReference type="Gene3D" id="3.30.1310.10">
    <property type="entry name" value="Nucleoid-associated protein YbaB-like domain"/>
    <property type="match status" value="1"/>
</dbReference>
<dbReference type="PATRIC" id="fig|1273125.3.peg.539"/>
<dbReference type="AlphaFoldDB" id="R7WRZ5"/>
<dbReference type="InterPro" id="IPR004401">
    <property type="entry name" value="YbaB/EbfC"/>
</dbReference>
<evidence type="ECO:0000256" key="2">
    <source>
        <dbReference type="SAM" id="MobiDB-lite"/>
    </source>
</evidence>
<dbReference type="OrthoDB" id="4559751at2"/>
<protein>
    <submittedName>
        <fullName evidence="3">Uncharacterized protein</fullName>
    </submittedName>
</protein>
<gene>
    <name evidence="3" type="ORF">Rrhod_0554</name>
</gene>
<dbReference type="GO" id="GO:0003677">
    <property type="term" value="F:DNA binding"/>
    <property type="evidence" value="ECO:0007669"/>
    <property type="project" value="InterPro"/>
</dbReference>
<evidence type="ECO:0000313" key="3">
    <source>
        <dbReference type="EMBL" id="EOM78081.1"/>
    </source>
</evidence>
<proteinExistence type="predicted"/>
<dbReference type="RefSeq" id="WP_010836627.1">
    <property type="nucleotide sequence ID" value="NZ_APMY01000017.1"/>
</dbReference>
<sequence>MVDQRTEQLRAQNDVLERQVGDMLAKLEQQQRDLEEGQRIVSQLRVWGESDDRMVKVQVDAVGAVLDVVVAPEALRRSTPELLGAAMKQAAHRASASARVQAQEAMAPVLAANEQMPDLPDLVPGAPSLHDLFTGLDLPEPAAPGPAPRPAQDDDEDDGWGRSSSFMEDPRR</sequence>
<feature type="region of interest" description="Disordered" evidence="2">
    <location>
        <begin position="120"/>
        <end position="172"/>
    </location>
</feature>
<dbReference type="SUPFAM" id="SSF82607">
    <property type="entry name" value="YbaB-like"/>
    <property type="match status" value="1"/>
</dbReference>
<reference evidence="3 4" key="1">
    <citation type="journal article" date="2013" name="Genome Announc.">
        <title>Draft Genome Sequence of Rhodococcus rhodnii Strain LMG5362, a Symbiont of Rhodnius prolixus (Hemiptera, Reduviidae, Triatominae), the Principle Vector of Trypanosoma cruzi.</title>
        <authorList>
            <person name="Pachebat J.A."/>
            <person name="van Keulen G."/>
            <person name="Whitten M.M."/>
            <person name="Girdwood S."/>
            <person name="Del Sol R."/>
            <person name="Dyson P.J."/>
            <person name="Facey P.D."/>
        </authorList>
    </citation>
    <scope>NUCLEOTIDE SEQUENCE [LARGE SCALE GENOMIC DNA]</scope>
    <source>
        <strain evidence="3 4">LMG 5362</strain>
    </source>
</reference>
<dbReference type="eggNOG" id="COG0718">
    <property type="taxonomic scope" value="Bacteria"/>
</dbReference>
<evidence type="ECO:0000256" key="1">
    <source>
        <dbReference type="SAM" id="Coils"/>
    </source>
</evidence>
<feature type="coiled-coil region" evidence="1">
    <location>
        <begin position="6"/>
        <end position="33"/>
    </location>
</feature>
<dbReference type="Proteomes" id="UP000013525">
    <property type="component" value="Unassembled WGS sequence"/>
</dbReference>
<dbReference type="EMBL" id="APMY01000017">
    <property type="protein sequence ID" value="EOM78081.1"/>
    <property type="molecule type" value="Genomic_DNA"/>
</dbReference>
<keyword evidence="1" id="KW-0175">Coiled coil</keyword>
<accession>R7WRZ5</accession>
<keyword evidence="4" id="KW-1185">Reference proteome</keyword>